<dbReference type="EMBL" id="JAWZYT010000309">
    <property type="protein sequence ID" value="KAK4324973.1"/>
    <property type="molecule type" value="Genomic_DNA"/>
</dbReference>
<gene>
    <name evidence="1" type="ORF">Pmani_004431</name>
</gene>
<dbReference type="Proteomes" id="UP001292094">
    <property type="component" value="Unassembled WGS sequence"/>
</dbReference>
<proteinExistence type="predicted"/>
<sequence>MSTLTVTSIPASSTTTRCHPPPMTLTTALSSYHPSIHPSTIHHPQLNAIYNLASSITCHHPSLPPSLVLVTIHPASVPDPNLWDHPGWLAGWLACKHTESSLYLHD</sequence>
<dbReference type="AlphaFoldDB" id="A0AAE1QGF2"/>
<reference evidence="1" key="1">
    <citation type="submission" date="2023-11" db="EMBL/GenBank/DDBJ databases">
        <title>Genome assemblies of two species of porcelain crab, Petrolisthes cinctipes and Petrolisthes manimaculis (Anomura: Porcellanidae).</title>
        <authorList>
            <person name="Angst P."/>
        </authorList>
    </citation>
    <scope>NUCLEOTIDE SEQUENCE</scope>
    <source>
        <strain evidence="1">PB745_02</strain>
        <tissue evidence="1">Gill</tissue>
    </source>
</reference>
<evidence type="ECO:0000313" key="2">
    <source>
        <dbReference type="Proteomes" id="UP001292094"/>
    </source>
</evidence>
<accession>A0AAE1QGF2</accession>
<comment type="caution">
    <text evidence="1">The sequence shown here is derived from an EMBL/GenBank/DDBJ whole genome shotgun (WGS) entry which is preliminary data.</text>
</comment>
<evidence type="ECO:0000313" key="1">
    <source>
        <dbReference type="EMBL" id="KAK4324973.1"/>
    </source>
</evidence>
<organism evidence="1 2">
    <name type="scientific">Petrolisthes manimaculis</name>
    <dbReference type="NCBI Taxonomy" id="1843537"/>
    <lineage>
        <taxon>Eukaryota</taxon>
        <taxon>Metazoa</taxon>
        <taxon>Ecdysozoa</taxon>
        <taxon>Arthropoda</taxon>
        <taxon>Crustacea</taxon>
        <taxon>Multicrustacea</taxon>
        <taxon>Malacostraca</taxon>
        <taxon>Eumalacostraca</taxon>
        <taxon>Eucarida</taxon>
        <taxon>Decapoda</taxon>
        <taxon>Pleocyemata</taxon>
        <taxon>Anomura</taxon>
        <taxon>Galatheoidea</taxon>
        <taxon>Porcellanidae</taxon>
        <taxon>Petrolisthes</taxon>
    </lineage>
</organism>
<protein>
    <submittedName>
        <fullName evidence="1">Uncharacterized protein</fullName>
    </submittedName>
</protein>
<keyword evidence="2" id="KW-1185">Reference proteome</keyword>
<name>A0AAE1QGF2_9EUCA</name>